<dbReference type="RefSeq" id="WP_119753091.1">
    <property type="nucleotide sequence ID" value="NZ_CP032382.1"/>
</dbReference>
<dbReference type="GO" id="GO:0016020">
    <property type="term" value="C:membrane"/>
    <property type="evidence" value="ECO:0007669"/>
    <property type="project" value="UniProtKB-UniRule"/>
</dbReference>
<dbReference type="AlphaFoldDB" id="A0A385SEZ5"/>
<keyword evidence="2" id="KW-0732">Signal</keyword>
<keyword evidence="5" id="KW-1185">Reference proteome</keyword>
<sequence>MKNITRSALFFGLLCLSSPLFSQDSKELAPGYYVVINAYAPSRENVAQNYVEVLRIKGTDAHYGFNSGRGFFFVYLKYFESLRESLQYMTNVRNTPEFKDAWVRVVPGDITPHNAAVPNAPAPEMPAPPQTTAVATTSQATQAAPAAETTTTTEPEITDNPEIVQHKVMTLGNTEVFLSLYNARNNRIVSGDVQVVDTDRSRLITSVKGNEYLVLPDPKSKSGQLTLVCEAFGYRKIQQEINYPLPLADTVKNYIELMGTTLVIDFDLVRYHKGDIATLYNVYFYNDAALMLPESNYELSSLLQLMEENPKYKIRLHGHSNGNYHGKILTVGPEKKFFTLDGAHEGSGSAKDLSYKRAEVIKDYLVSKGIDPMRMEIKAWGGKRPIYDKNSVNAKKNVRVEVEMLDE</sequence>
<evidence type="ECO:0000313" key="4">
    <source>
        <dbReference type="EMBL" id="AYB29779.1"/>
    </source>
</evidence>
<name>A0A385SEZ5_9BACT</name>
<accession>A0A385SEZ5</accession>
<organism evidence="4 5">
    <name type="scientific">Chryseolinea soli</name>
    <dbReference type="NCBI Taxonomy" id="2321403"/>
    <lineage>
        <taxon>Bacteria</taxon>
        <taxon>Pseudomonadati</taxon>
        <taxon>Bacteroidota</taxon>
        <taxon>Cytophagia</taxon>
        <taxon>Cytophagales</taxon>
        <taxon>Fulvivirgaceae</taxon>
        <taxon>Chryseolinea</taxon>
    </lineage>
</organism>
<feature type="domain" description="OmpA-like" evidence="3">
    <location>
        <begin position="271"/>
        <end position="407"/>
    </location>
</feature>
<reference evidence="5" key="1">
    <citation type="submission" date="2018-09" db="EMBL/GenBank/DDBJ databases">
        <title>Chryseolinea sp. KIS68-18 isolated from soil.</title>
        <authorList>
            <person name="Weon H.-Y."/>
            <person name="Kwon S.-W."/>
            <person name="Lee S.A."/>
        </authorList>
    </citation>
    <scope>NUCLEOTIDE SEQUENCE [LARGE SCALE GENOMIC DNA]</scope>
    <source>
        <strain evidence="5">KIS68-18</strain>
    </source>
</reference>
<dbReference type="Gene3D" id="3.30.1330.60">
    <property type="entry name" value="OmpA-like domain"/>
    <property type="match status" value="1"/>
</dbReference>
<feature type="signal peptide" evidence="2">
    <location>
        <begin position="1"/>
        <end position="22"/>
    </location>
</feature>
<evidence type="ECO:0000256" key="1">
    <source>
        <dbReference type="PROSITE-ProRule" id="PRU00473"/>
    </source>
</evidence>
<evidence type="ECO:0000256" key="2">
    <source>
        <dbReference type="SAM" id="SignalP"/>
    </source>
</evidence>
<evidence type="ECO:0000313" key="5">
    <source>
        <dbReference type="Proteomes" id="UP000266183"/>
    </source>
</evidence>
<dbReference type="Pfam" id="PF00691">
    <property type="entry name" value="OmpA"/>
    <property type="match status" value="1"/>
</dbReference>
<keyword evidence="1" id="KW-0472">Membrane</keyword>
<proteinExistence type="predicted"/>
<evidence type="ECO:0000259" key="3">
    <source>
        <dbReference type="PROSITE" id="PS51123"/>
    </source>
</evidence>
<dbReference type="EMBL" id="CP032382">
    <property type="protein sequence ID" value="AYB29779.1"/>
    <property type="molecule type" value="Genomic_DNA"/>
</dbReference>
<dbReference type="CDD" id="cd07185">
    <property type="entry name" value="OmpA_C-like"/>
    <property type="match status" value="1"/>
</dbReference>
<protein>
    <submittedName>
        <fullName evidence="4">OmpA family protein</fullName>
    </submittedName>
</protein>
<dbReference type="KEGG" id="chk:D4L85_03940"/>
<dbReference type="Proteomes" id="UP000266183">
    <property type="component" value="Chromosome"/>
</dbReference>
<dbReference type="InterPro" id="IPR006665">
    <property type="entry name" value="OmpA-like"/>
</dbReference>
<feature type="chain" id="PRO_5017447006" evidence="2">
    <location>
        <begin position="23"/>
        <end position="407"/>
    </location>
</feature>
<gene>
    <name evidence="4" type="ORF">D4L85_03940</name>
</gene>
<dbReference type="OrthoDB" id="974928at2"/>
<dbReference type="PROSITE" id="PS51123">
    <property type="entry name" value="OMPA_2"/>
    <property type="match status" value="1"/>
</dbReference>
<dbReference type="SUPFAM" id="SSF103088">
    <property type="entry name" value="OmpA-like"/>
    <property type="match status" value="1"/>
</dbReference>
<dbReference type="InterPro" id="IPR036737">
    <property type="entry name" value="OmpA-like_sf"/>
</dbReference>